<evidence type="ECO:0000313" key="2">
    <source>
        <dbReference type="Proteomes" id="UP001630127"/>
    </source>
</evidence>
<dbReference type="AlphaFoldDB" id="A0ABD2XYY8"/>
<organism evidence="1 2">
    <name type="scientific">Cinchona calisaya</name>
    <dbReference type="NCBI Taxonomy" id="153742"/>
    <lineage>
        <taxon>Eukaryota</taxon>
        <taxon>Viridiplantae</taxon>
        <taxon>Streptophyta</taxon>
        <taxon>Embryophyta</taxon>
        <taxon>Tracheophyta</taxon>
        <taxon>Spermatophyta</taxon>
        <taxon>Magnoliopsida</taxon>
        <taxon>eudicotyledons</taxon>
        <taxon>Gunneridae</taxon>
        <taxon>Pentapetalae</taxon>
        <taxon>asterids</taxon>
        <taxon>lamiids</taxon>
        <taxon>Gentianales</taxon>
        <taxon>Rubiaceae</taxon>
        <taxon>Cinchonoideae</taxon>
        <taxon>Cinchoneae</taxon>
        <taxon>Cinchona</taxon>
    </lineage>
</organism>
<gene>
    <name evidence="1" type="ORF">ACH5RR_039201</name>
</gene>
<dbReference type="Proteomes" id="UP001630127">
    <property type="component" value="Unassembled WGS sequence"/>
</dbReference>
<protein>
    <recommendedName>
        <fullName evidence="3">Myb/SANT-like domain-containing protein</fullName>
    </recommendedName>
</protein>
<dbReference type="EMBL" id="JBJUIK010000016">
    <property type="protein sequence ID" value="KAL3500108.1"/>
    <property type="molecule type" value="Genomic_DNA"/>
</dbReference>
<evidence type="ECO:0000313" key="1">
    <source>
        <dbReference type="EMBL" id="KAL3500108.1"/>
    </source>
</evidence>
<reference evidence="1 2" key="1">
    <citation type="submission" date="2024-11" db="EMBL/GenBank/DDBJ databases">
        <title>A near-complete genome assembly of Cinchona calisaya.</title>
        <authorList>
            <person name="Lian D.C."/>
            <person name="Zhao X.W."/>
            <person name="Wei L."/>
        </authorList>
    </citation>
    <scope>NUCLEOTIDE SEQUENCE [LARGE SCALE GENOMIC DNA]</scope>
    <source>
        <tissue evidence="1">Nenye</tissue>
    </source>
</reference>
<dbReference type="PANTHER" id="PTHR46250">
    <property type="entry name" value="MYB/SANT-LIKE DNA-BINDING DOMAIN PROTEIN-RELATED"/>
    <property type="match status" value="1"/>
</dbReference>
<dbReference type="PANTHER" id="PTHR46250:SF15">
    <property type="entry name" value="OS01G0523800 PROTEIN"/>
    <property type="match status" value="1"/>
</dbReference>
<keyword evidence="2" id="KW-1185">Reference proteome</keyword>
<name>A0ABD2XYY8_9GENT</name>
<comment type="caution">
    <text evidence="1">The sequence shown here is derived from an EMBL/GenBank/DDBJ whole genome shotgun (WGS) entry which is preliminary data.</text>
</comment>
<proteinExistence type="predicted"/>
<accession>A0ABD2XYY8</accession>
<evidence type="ECO:0008006" key="3">
    <source>
        <dbReference type="Google" id="ProtNLM"/>
    </source>
</evidence>
<sequence>MLITALKKFCTIVWKCDNGTFWSGYTLGLEKAMIQVFPPTDLKVTPHIESKIKMWKKSYDSLASTLGKSGFGQNHTDNRITVYSNDVWKNYVKDRATGKHVEGMNDAVNTIGKEKIGEEDNNIDGFEEINTVPDYKIMLFQPVQIPVSMSIMGKKKTEARLGMIAERIGYEHDIRESLNPMTWLSVEDKLIATIWITKTNKNLDLFFSIPDEDKLQTVDMILAGRI</sequence>